<feature type="transmembrane region" description="Helical" evidence="6">
    <location>
        <begin position="282"/>
        <end position="302"/>
    </location>
</feature>
<organism evidence="8 9">
    <name type="scientific">Altericroceibacterium endophyticum</name>
    <dbReference type="NCBI Taxonomy" id="1808508"/>
    <lineage>
        <taxon>Bacteria</taxon>
        <taxon>Pseudomonadati</taxon>
        <taxon>Pseudomonadota</taxon>
        <taxon>Alphaproteobacteria</taxon>
        <taxon>Sphingomonadales</taxon>
        <taxon>Erythrobacteraceae</taxon>
        <taxon>Altericroceibacterium</taxon>
    </lineage>
</organism>
<dbReference type="InterPro" id="IPR051449">
    <property type="entry name" value="ABC-2_transporter_component"/>
</dbReference>
<dbReference type="RefSeq" id="WP_160735182.1">
    <property type="nucleotide sequence ID" value="NZ_WTYT01000001.1"/>
</dbReference>
<dbReference type="PANTHER" id="PTHR30294">
    <property type="entry name" value="MEMBRANE COMPONENT OF ABC TRANSPORTER YHHJ-RELATED"/>
    <property type="match status" value="1"/>
</dbReference>
<protein>
    <submittedName>
        <fullName evidence="8">ABC transporter permease</fullName>
    </submittedName>
</protein>
<dbReference type="Pfam" id="PF12698">
    <property type="entry name" value="ABC2_membrane_3"/>
    <property type="match status" value="1"/>
</dbReference>
<dbReference type="InterPro" id="IPR013525">
    <property type="entry name" value="ABC2_TM"/>
</dbReference>
<dbReference type="OrthoDB" id="9811522at2"/>
<feature type="transmembrane region" description="Helical" evidence="6">
    <location>
        <begin position="253"/>
        <end position="275"/>
    </location>
</feature>
<dbReference type="AlphaFoldDB" id="A0A6I4T1I4"/>
<keyword evidence="9" id="KW-1185">Reference proteome</keyword>
<evidence type="ECO:0000256" key="5">
    <source>
        <dbReference type="ARBA" id="ARBA00023136"/>
    </source>
</evidence>
<comment type="subcellular location">
    <subcellularLocation>
        <location evidence="1">Cell membrane</location>
        <topology evidence="1">Multi-pass membrane protein</topology>
    </subcellularLocation>
</comment>
<evidence type="ECO:0000256" key="3">
    <source>
        <dbReference type="ARBA" id="ARBA00022692"/>
    </source>
</evidence>
<keyword evidence="2" id="KW-1003">Cell membrane</keyword>
<comment type="caution">
    <text evidence="8">The sequence shown here is derived from an EMBL/GenBank/DDBJ whole genome shotgun (WGS) entry which is preliminary data.</text>
</comment>
<proteinExistence type="predicted"/>
<dbReference type="EMBL" id="WTYT01000001">
    <property type="protein sequence ID" value="MXO64796.1"/>
    <property type="molecule type" value="Genomic_DNA"/>
</dbReference>
<dbReference type="PANTHER" id="PTHR30294:SF46">
    <property type="entry name" value="ABC TRANSPORTER PERMEASE"/>
    <property type="match status" value="1"/>
</dbReference>
<gene>
    <name evidence="8" type="ORF">GRI91_03400</name>
</gene>
<keyword evidence="3 6" id="KW-0812">Transmembrane</keyword>
<keyword evidence="5 6" id="KW-0472">Membrane</keyword>
<feature type="transmembrane region" description="Helical" evidence="6">
    <location>
        <begin position="220"/>
        <end position="241"/>
    </location>
</feature>
<feature type="transmembrane region" description="Helical" evidence="6">
    <location>
        <begin position="20"/>
        <end position="37"/>
    </location>
</feature>
<sequence length="368" mass="38735">MSVGKAFLATWRAIFKSRELLATTLLAVLLYSFYYPAPYAQQTSQKLPVVVVDQDDSTLSRAMVRDLDATRAIRVQAVETSMLAARATMNAGEADGVILIADGLGRQLRTGSPGSGVGVWVNATYLVRASAIRDAVTGVIQNLAVTRLAPASQATRAGPPISIVSEPLFNLTGGYKNYVFPAVAVVIIQQTLLIGAASFMAGRRREGTWRMGLSEYLGTLAAFSSAGAVTCLFLFGMAFWIQGVPVGGNIGGVIAITPVFVICIAALGLGLGSFFDRFERAMAIIAPASVPFFFLTGAAWPLNQMPTVVAAIAWLIPSTAGLHTFVPLNQMGASLYEVREAAGILLALAATCVVLAGKRIVSRSPTSG</sequence>
<evidence type="ECO:0000259" key="7">
    <source>
        <dbReference type="Pfam" id="PF12698"/>
    </source>
</evidence>
<dbReference type="Proteomes" id="UP000438476">
    <property type="component" value="Unassembled WGS sequence"/>
</dbReference>
<feature type="domain" description="ABC-2 type transporter transmembrane" evidence="7">
    <location>
        <begin position="21"/>
        <end position="356"/>
    </location>
</feature>
<feature type="transmembrane region" description="Helical" evidence="6">
    <location>
        <begin position="341"/>
        <end position="361"/>
    </location>
</feature>
<evidence type="ECO:0000256" key="6">
    <source>
        <dbReference type="SAM" id="Phobius"/>
    </source>
</evidence>
<name>A0A6I4T1I4_9SPHN</name>
<reference evidence="8 9" key="1">
    <citation type="submission" date="2019-12" db="EMBL/GenBank/DDBJ databases">
        <title>Genomic-based taxomic classification of the family Erythrobacteraceae.</title>
        <authorList>
            <person name="Xu L."/>
        </authorList>
    </citation>
    <scope>NUCLEOTIDE SEQUENCE [LARGE SCALE GENOMIC DNA]</scope>
    <source>
        <strain evidence="8 9">LMG 29518</strain>
    </source>
</reference>
<evidence type="ECO:0000313" key="8">
    <source>
        <dbReference type="EMBL" id="MXO64796.1"/>
    </source>
</evidence>
<dbReference type="Gene3D" id="3.40.1710.10">
    <property type="entry name" value="abc type-2 transporter like domain"/>
    <property type="match status" value="1"/>
</dbReference>
<evidence type="ECO:0000256" key="2">
    <source>
        <dbReference type="ARBA" id="ARBA00022475"/>
    </source>
</evidence>
<keyword evidence="4 6" id="KW-1133">Transmembrane helix</keyword>
<accession>A0A6I4T1I4</accession>
<dbReference type="GO" id="GO:0005886">
    <property type="term" value="C:plasma membrane"/>
    <property type="evidence" value="ECO:0007669"/>
    <property type="project" value="UniProtKB-SubCell"/>
</dbReference>
<evidence type="ECO:0000256" key="1">
    <source>
        <dbReference type="ARBA" id="ARBA00004651"/>
    </source>
</evidence>
<feature type="transmembrane region" description="Helical" evidence="6">
    <location>
        <begin position="308"/>
        <end position="329"/>
    </location>
</feature>
<evidence type="ECO:0000313" key="9">
    <source>
        <dbReference type="Proteomes" id="UP000438476"/>
    </source>
</evidence>
<evidence type="ECO:0000256" key="4">
    <source>
        <dbReference type="ARBA" id="ARBA00022989"/>
    </source>
</evidence>
<feature type="transmembrane region" description="Helical" evidence="6">
    <location>
        <begin position="178"/>
        <end position="199"/>
    </location>
</feature>
<dbReference type="GO" id="GO:0140359">
    <property type="term" value="F:ABC-type transporter activity"/>
    <property type="evidence" value="ECO:0007669"/>
    <property type="project" value="InterPro"/>
</dbReference>